<dbReference type="Gene3D" id="3.40.50.150">
    <property type="entry name" value="Vaccinia Virus protein VP39"/>
    <property type="match status" value="1"/>
</dbReference>
<feature type="domain" description="Methyltransferase type 11" evidence="1">
    <location>
        <begin position="54"/>
        <end position="144"/>
    </location>
</feature>
<dbReference type="PANTHER" id="PTHR42912:SF93">
    <property type="entry name" value="N6-ADENOSINE-METHYLTRANSFERASE TMT1A"/>
    <property type="match status" value="1"/>
</dbReference>
<dbReference type="Proteomes" id="UP000594468">
    <property type="component" value="Chromosome"/>
</dbReference>
<reference evidence="2 3" key="1">
    <citation type="submission" date="2020-02" db="EMBL/GenBank/DDBJ databases">
        <authorList>
            <person name="Zheng R.K."/>
            <person name="Sun C.M."/>
        </authorList>
    </citation>
    <scope>NUCLEOTIDE SEQUENCE [LARGE SCALE GENOMIC DNA]</scope>
    <source>
        <strain evidence="3">rifampicinis</strain>
    </source>
</reference>
<dbReference type="CDD" id="cd02440">
    <property type="entry name" value="AdoMet_MTases"/>
    <property type="match status" value="1"/>
</dbReference>
<evidence type="ECO:0000259" key="1">
    <source>
        <dbReference type="Pfam" id="PF08241"/>
    </source>
</evidence>
<protein>
    <submittedName>
        <fullName evidence="2">Class I SAM-dependent methyltransferase</fullName>
    </submittedName>
</protein>
<sequence>MPAHNDKDLVRRHYATDDNLRIRHEIHEKYTVPKRDYVSWVLERLSWGGQERVLDLGCGPGTYYNRLIQLQPHVEYVGMDLLPTMLAKHPAKNRLSLGNAVRLPFADHTFDVVMANHMLHHVPNIGHTMREVSRVLRPGGIFVVATNSVQSMPELQVLMRRAIVLLTRHNAADIRPPSMPSDGFALENGTRVLSRYFFSVVRHDLPSALIFPEVEPAMAYLESTRDMRESQLPDDVIWEDVMMIMRQQINQLIKHLGELVINKQSGVLLATDTGGPIAQYLQFANNGHTS</sequence>
<dbReference type="GO" id="GO:0032259">
    <property type="term" value="P:methylation"/>
    <property type="evidence" value="ECO:0007669"/>
    <property type="project" value="UniProtKB-KW"/>
</dbReference>
<accession>A0A7S8IG82</accession>
<name>A0A7S8IG82_9CHLR</name>
<dbReference type="EMBL" id="CP062983">
    <property type="protein sequence ID" value="QPC84299.1"/>
    <property type="molecule type" value="Genomic_DNA"/>
</dbReference>
<keyword evidence="3" id="KW-1185">Reference proteome</keyword>
<dbReference type="GO" id="GO:0008757">
    <property type="term" value="F:S-adenosylmethionine-dependent methyltransferase activity"/>
    <property type="evidence" value="ECO:0007669"/>
    <property type="project" value="InterPro"/>
</dbReference>
<dbReference type="KEGG" id="pmet:G4Y79_07970"/>
<evidence type="ECO:0000313" key="2">
    <source>
        <dbReference type="EMBL" id="QPC84299.1"/>
    </source>
</evidence>
<dbReference type="PANTHER" id="PTHR42912">
    <property type="entry name" value="METHYLTRANSFERASE"/>
    <property type="match status" value="1"/>
</dbReference>
<dbReference type="Pfam" id="PF08241">
    <property type="entry name" value="Methyltransf_11"/>
    <property type="match status" value="1"/>
</dbReference>
<keyword evidence="2" id="KW-0489">Methyltransferase</keyword>
<keyword evidence="2" id="KW-0808">Transferase</keyword>
<proteinExistence type="predicted"/>
<dbReference type="InterPro" id="IPR029063">
    <property type="entry name" value="SAM-dependent_MTases_sf"/>
</dbReference>
<dbReference type="AlphaFoldDB" id="A0A7S8IG82"/>
<dbReference type="SUPFAM" id="SSF53335">
    <property type="entry name" value="S-adenosyl-L-methionine-dependent methyltransferases"/>
    <property type="match status" value="1"/>
</dbReference>
<dbReference type="InterPro" id="IPR013216">
    <property type="entry name" value="Methyltransf_11"/>
</dbReference>
<evidence type="ECO:0000313" key="3">
    <source>
        <dbReference type="Proteomes" id="UP000594468"/>
    </source>
</evidence>
<dbReference type="RefSeq" id="WP_195172362.1">
    <property type="nucleotide sequence ID" value="NZ_CP062983.1"/>
</dbReference>
<gene>
    <name evidence="2" type="ORF">G4Y79_07970</name>
</gene>
<dbReference type="InterPro" id="IPR050508">
    <property type="entry name" value="Methyltransf_Superfamily"/>
</dbReference>
<organism evidence="2 3">
    <name type="scientific">Phototrophicus methaneseepsis</name>
    <dbReference type="NCBI Taxonomy" id="2710758"/>
    <lineage>
        <taxon>Bacteria</taxon>
        <taxon>Bacillati</taxon>
        <taxon>Chloroflexota</taxon>
        <taxon>Candidatus Thermofontia</taxon>
        <taxon>Phototrophicales</taxon>
        <taxon>Phototrophicaceae</taxon>
        <taxon>Phototrophicus</taxon>
    </lineage>
</organism>